<protein>
    <submittedName>
        <fullName evidence="2">Uncharacterized protein</fullName>
    </submittedName>
</protein>
<feature type="non-terminal residue" evidence="2">
    <location>
        <position position="292"/>
    </location>
</feature>
<comment type="caution">
    <text evidence="2">The sequence shown here is derived from an EMBL/GenBank/DDBJ whole genome shotgun (WGS) entry which is preliminary data.</text>
</comment>
<sequence>MEILLGKQVLDIIKDPTKDLLIDYFNDIVEIMGERGDWKNILHLLDKVDGKQLTNSCSTKTHKFIQRATGQGKRLAHLDNLYNNAIIALESGHNRHLLTIMRVWLAVYQRFFMNDKNKAKTLLREALNPANGGSIKDITLASWQFVDILLEQFHQGNLPRQEAARNDMWWLVYFVEELQGPEFQLELSQMSIPLAILQKRMGPATTFNETMEATFQACLRALRDDLASNDAQVACSCQFYIVNKALAKREEENQEGGEWEKEETPLPKKKIEETNRLIYQEGKSTGGKYGKK</sequence>
<feature type="region of interest" description="Disordered" evidence="1">
    <location>
        <begin position="250"/>
        <end position="292"/>
    </location>
</feature>
<evidence type="ECO:0000313" key="2">
    <source>
        <dbReference type="EMBL" id="RFU35769.1"/>
    </source>
</evidence>
<organism evidence="2 3">
    <name type="scientific">Scytalidium lignicola</name>
    <name type="common">Hyphomycete</name>
    <dbReference type="NCBI Taxonomy" id="5539"/>
    <lineage>
        <taxon>Eukaryota</taxon>
        <taxon>Fungi</taxon>
        <taxon>Dikarya</taxon>
        <taxon>Ascomycota</taxon>
        <taxon>Pezizomycotina</taxon>
        <taxon>Leotiomycetes</taxon>
        <taxon>Leotiomycetes incertae sedis</taxon>
        <taxon>Scytalidium</taxon>
    </lineage>
</organism>
<gene>
    <name evidence="2" type="ORF">B7463_g546</name>
</gene>
<dbReference type="Proteomes" id="UP000258309">
    <property type="component" value="Unassembled WGS sequence"/>
</dbReference>
<keyword evidence="3" id="KW-1185">Reference proteome</keyword>
<name>A0A3E2HQY3_SCYLI</name>
<dbReference type="AlphaFoldDB" id="A0A3E2HQY3"/>
<evidence type="ECO:0000313" key="3">
    <source>
        <dbReference type="Proteomes" id="UP000258309"/>
    </source>
</evidence>
<dbReference type="OrthoDB" id="3545297at2759"/>
<accession>A0A3E2HQY3</accession>
<feature type="non-terminal residue" evidence="2">
    <location>
        <position position="1"/>
    </location>
</feature>
<dbReference type="EMBL" id="NCSJ02000005">
    <property type="protein sequence ID" value="RFU35769.1"/>
    <property type="molecule type" value="Genomic_DNA"/>
</dbReference>
<proteinExistence type="predicted"/>
<feature type="compositionally biased region" description="Basic and acidic residues" evidence="1">
    <location>
        <begin position="258"/>
        <end position="275"/>
    </location>
</feature>
<evidence type="ECO:0000256" key="1">
    <source>
        <dbReference type="SAM" id="MobiDB-lite"/>
    </source>
</evidence>
<reference evidence="2 3" key="1">
    <citation type="submission" date="2018-05" db="EMBL/GenBank/DDBJ databases">
        <title>Draft genome sequence of Scytalidium lignicola DSM 105466, a ubiquitous saprotrophic fungus.</title>
        <authorList>
            <person name="Buettner E."/>
            <person name="Gebauer A.M."/>
            <person name="Hofrichter M."/>
            <person name="Liers C."/>
            <person name="Kellner H."/>
        </authorList>
    </citation>
    <scope>NUCLEOTIDE SEQUENCE [LARGE SCALE GENOMIC DNA]</scope>
    <source>
        <strain evidence="2 3">DSM 105466</strain>
    </source>
</reference>